<proteinExistence type="predicted"/>
<sequence>MQESKGDHENPSDETPRFELRLSGEDDAPERAPQKSASDANVPVGGGSEDHDIYASTGASDRGETYVGEEEEEIEQAFEIPDEPVEPEVAPVLAFEVPDVEASHEPEMDEVLVFQIDDEDDLGPQLPQGMDDEGDVAVYGELGEPGDVEEFSELGETWEARLNGEEPIEEVAFAPDRRRAVALAAGAGALVAFLMFSLGGDEVGPETNGGEEIARTEAGTSNGRSARKAPNGGTDAKDSNARTTDGAPATREPREPREPRSMVAGIQNLFGTYSSTASEPLGPEGVEGTESFTAALFGGDGETQRREGYLPVGDQVVLPAPLPNLQMADASTYGHLWLEPGLPPGGVQNASYLQTPLFGGARVHTRSDEFFDGRLVGLGGGRVVIETGAGEITLHAEQVGPIERLMDAGASSFETLVAHTTGERVRVRAPGGWLSGEVVRQDSETVTLLLESGGRITVDRSDVTPAASAMRPRLAEPPRAG</sequence>
<evidence type="ECO:0000313" key="2">
    <source>
        <dbReference type="EMBL" id="QDU85377.1"/>
    </source>
</evidence>
<feature type="region of interest" description="Disordered" evidence="1">
    <location>
        <begin position="462"/>
        <end position="481"/>
    </location>
</feature>
<dbReference type="OrthoDB" id="10021001at2"/>
<dbReference type="EMBL" id="CP036290">
    <property type="protein sequence ID" value="QDU85377.1"/>
    <property type="molecule type" value="Genomic_DNA"/>
</dbReference>
<protein>
    <submittedName>
        <fullName evidence="2">Uncharacterized protein</fullName>
    </submittedName>
</protein>
<dbReference type="Proteomes" id="UP000319342">
    <property type="component" value="Chromosome"/>
</dbReference>
<keyword evidence="3" id="KW-1185">Reference proteome</keyword>
<evidence type="ECO:0000313" key="3">
    <source>
        <dbReference type="Proteomes" id="UP000319342"/>
    </source>
</evidence>
<feature type="region of interest" description="Disordered" evidence="1">
    <location>
        <begin position="205"/>
        <end position="261"/>
    </location>
</feature>
<feature type="compositionally biased region" description="Basic and acidic residues" evidence="1">
    <location>
        <begin position="1"/>
        <end position="33"/>
    </location>
</feature>
<name>A0A518D1N1_9BACT</name>
<feature type="compositionally biased region" description="Acidic residues" evidence="1">
    <location>
        <begin position="67"/>
        <end position="85"/>
    </location>
</feature>
<dbReference type="AlphaFoldDB" id="A0A518D1N1"/>
<feature type="compositionally biased region" description="Basic and acidic residues" evidence="1">
    <location>
        <begin position="251"/>
        <end position="260"/>
    </location>
</feature>
<gene>
    <name evidence="2" type="ORF">Pla163_25060</name>
</gene>
<dbReference type="RefSeq" id="WP_145188600.1">
    <property type="nucleotide sequence ID" value="NZ_CP036290.1"/>
</dbReference>
<feature type="region of interest" description="Disordered" evidence="1">
    <location>
        <begin position="1"/>
        <end position="85"/>
    </location>
</feature>
<reference evidence="2 3" key="1">
    <citation type="submission" date="2019-02" db="EMBL/GenBank/DDBJ databases">
        <title>Deep-cultivation of Planctomycetes and their phenomic and genomic characterization uncovers novel biology.</title>
        <authorList>
            <person name="Wiegand S."/>
            <person name="Jogler M."/>
            <person name="Boedeker C."/>
            <person name="Pinto D."/>
            <person name="Vollmers J."/>
            <person name="Rivas-Marin E."/>
            <person name="Kohn T."/>
            <person name="Peeters S.H."/>
            <person name="Heuer A."/>
            <person name="Rast P."/>
            <person name="Oberbeckmann S."/>
            <person name="Bunk B."/>
            <person name="Jeske O."/>
            <person name="Meyerdierks A."/>
            <person name="Storesund J.E."/>
            <person name="Kallscheuer N."/>
            <person name="Luecker S."/>
            <person name="Lage O.M."/>
            <person name="Pohl T."/>
            <person name="Merkel B.J."/>
            <person name="Hornburger P."/>
            <person name="Mueller R.-W."/>
            <person name="Bruemmer F."/>
            <person name="Labrenz M."/>
            <person name="Spormann A.M."/>
            <person name="Op den Camp H."/>
            <person name="Overmann J."/>
            <person name="Amann R."/>
            <person name="Jetten M.S.M."/>
            <person name="Mascher T."/>
            <person name="Medema M.H."/>
            <person name="Devos D.P."/>
            <person name="Kaster A.-K."/>
            <person name="Ovreas L."/>
            <person name="Rohde M."/>
            <person name="Galperin M.Y."/>
            <person name="Jogler C."/>
        </authorList>
    </citation>
    <scope>NUCLEOTIDE SEQUENCE [LARGE SCALE GENOMIC DNA]</scope>
    <source>
        <strain evidence="2 3">Pla163</strain>
    </source>
</reference>
<organism evidence="2 3">
    <name type="scientific">Rohdeia mirabilis</name>
    <dbReference type="NCBI Taxonomy" id="2528008"/>
    <lineage>
        <taxon>Bacteria</taxon>
        <taxon>Pseudomonadati</taxon>
        <taxon>Planctomycetota</taxon>
        <taxon>Planctomycetia</taxon>
        <taxon>Planctomycetia incertae sedis</taxon>
        <taxon>Rohdeia</taxon>
    </lineage>
</organism>
<evidence type="ECO:0000256" key="1">
    <source>
        <dbReference type="SAM" id="MobiDB-lite"/>
    </source>
</evidence>
<accession>A0A518D1N1</accession>